<dbReference type="GO" id="GO:0005737">
    <property type="term" value="C:cytoplasm"/>
    <property type="evidence" value="ECO:0007669"/>
    <property type="project" value="TreeGrafter"/>
</dbReference>
<dbReference type="GO" id="GO:0007163">
    <property type="term" value="P:establishment or maintenance of cell polarity"/>
    <property type="evidence" value="ECO:0007669"/>
    <property type="project" value="TreeGrafter"/>
</dbReference>
<protein>
    <recommendedName>
        <fullName evidence="1">DUF7910 domain-containing protein</fullName>
    </recommendedName>
</protein>
<dbReference type="GO" id="GO:0051015">
    <property type="term" value="F:actin filament binding"/>
    <property type="evidence" value="ECO:0007669"/>
    <property type="project" value="InterPro"/>
</dbReference>
<feature type="domain" description="DUF7910" evidence="1">
    <location>
        <begin position="103"/>
        <end position="217"/>
    </location>
</feature>
<organism evidence="2 3">
    <name type="scientific">Nitrosomonas nitrosa</name>
    <dbReference type="NCBI Taxonomy" id="52442"/>
    <lineage>
        <taxon>Bacteria</taxon>
        <taxon>Pseudomonadati</taxon>
        <taxon>Pseudomonadota</taxon>
        <taxon>Betaproteobacteria</taxon>
        <taxon>Nitrosomonadales</taxon>
        <taxon>Nitrosomonadaceae</taxon>
        <taxon>Nitrosomonas</taxon>
    </lineage>
</organism>
<reference evidence="2" key="1">
    <citation type="submission" date="2021-02" db="EMBL/GenBank/DDBJ databases">
        <authorList>
            <person name="Han P."/>
        </authorList>
    </citation>
    <scope>NUCLEOTIDE SEQUENCE</scope>
    <source>
        <strain evidence="2">Nitrosomonas nitrosa 18-3D</strain>
    </source>
</reference>
<dbReference type="Proteomes" id="UP000601736">
    <property type="component" value="Unassembled WGS sequence"/>
</dbReference>
<dbReference type="Gene3D" id="2.80.10.50">
    <property type="match status" value="3"/>
</dbReference>
<dbReference type="EMBL" id="CAJNAP010000015">
    <property type="protein sequence ID" value="CAE6506528.1"/>
    <property type="molecule type" value="Genomic_DNA"/>
</dbReference>
<name>A0A8H8YZK4_9PROT</name>
<sequence>MITQIALESSNGSYLVAEGGGGREVLANRDGVGLWETFHLFNRTRPGEELRHRDSVTLQAWNGRFLSAEGGGGGEVRATLGWIENSSIFTIEKLNGSGVIRSGEQVALRVSNGNYVVAEGGGGGAVNANRERRASWETFKIKIFQPQLIRLRSSSNRYVTAENGGGGQITANREMAGLWETFSLINFSRSDRSIQNNDLIALQAWKGNFIRVEGSGAVSGGANRAVQNALFKIKLREREARHGRRLSFQSLSASRFLSSRAGVIVADQLSATNETLFTLELAEQAAIDFRWIPSGDDLPDRPFASVPTPVSGERNLLVLYYHNNVAPAITASPAQMNDAIFGSAPSLASWLQTMSAGMFRVNNSGVFGSIQIPDATAENPDPGMSAILTAIEDAGVPLESFSREGLFDTTQYQLVEISTFGLGGQNRGREGTSQRGIRFSGRVPWVGVTRDINESSRMVLCHELSHILFDVQDRYGQRQPIRGDVIANRTWVGDWEKFIVERISGPGRVQNGDQIMLRAHNGKHIAVNIDSPGIPIPPNLINTEGPEAGRMRIFTIRTLSGGDLLNGTRIALGAANGYFVNALEGGNSTLIANAPMVHNWVHEWAGFEIQKVVGEDNRILSGDTVSLRTSGGFYVVAETDARDKPSNDSLTNRNVQQRGYFWGSDGVGAGSHFDNSSSNYRAVMLSLWDRLRFGWVQPRFLTPDNRGCYQLRPFIDSRQALILFDPQHPAEWYTVENRQHLEDIDEVHSNGIVVSWVCEDEGYWQWWFNRANDPDLWASRALYPAVISAIASAEPPNAMARPVLFSPDLLTKRNHPNAAFTNQELTLPLGNGDPSRFHISFHPETRGNVAICIH</sequence>
<accession>A0A8H8YZK4</accession>
<dbReference type="InterPro" id="IPR010431">
    <property type="entry name" value="Fascin"/>
</dbReference>
<dbReference type="CDD" id="cd00257">
    <property type="entry name" value="beta-trefoil_FSCN-like"/>
    <property type="match status" value="2"/>
</dbReference>
<dbReference type="Pfam" id="PF25490">
    <property type="entry name" value="DUF7910"/>
    <property type="match status" value="1"/>
</dbReference>
<dbReference type="GO" id="GO:0051017">
    <property type="term" value="P:actin filament bundle assembly"/>
    <property type="evidence" value="ECO:0007669"/>
    <property type="project" value="TreeGrafter"/>
</dbReference>
<proteinExistence type="predicted"/>
<dbReference type="InterPro" id="IPR008999">
    <property type="entry name" value="Actin-crosslinking"/>
</dbReference>
<dbReference type="SUPFAM" id="SSF50405">
    <property type="entry name" value="Actin-crosslinking proteins"/>
    <property type="match status" value="3"/>
</dbReference>
<dbReference type="GO" id="GO:0015629">
    <property type="term" value="C:actin cytoskeleton"/>
    <property type="evidence" value="ECO:0007669"/>
    <property type="project" value="TreeGrafter"/>
</dbReference>
<dbReference type="PANTHER" id="PTHR10551">
    <property type="entry name" value="FASCIN"/>
    <property type="match status" value="1"/>
</dbReference>
<evidence type="ECO:0000313" key="3">
    <source>
        <dbReference type="Proteomes" id="UP000601736"/>
    </source>
</evidence>
<evidence type="ECO:0000313" key="2">
    <source>
        <dbReference type="EMBL" id="CAE6506528.1"/>
    </source>
</evidence>
<dbReference type="InterPro" id="IPR057232">
    <property type="entry name" value="DUF7910"/>
</dbReference>
<gene>
    <name evidence="2" type="ORF">NMYAN_220023</name>
</gene>
<dbReference type="AlphaFoldDB" id="A0A8H8YZK4"/>
<dbReference type="PANTHER" id="PTHR10551:SF9">
    <property type="entry name" value="FASCIN-2"/>
    <property type="match status" value="1"/>
</dbReference>
<comment type="caution">
    <text evidence="2">The sequence shown here is derived from an EMBL/GenBank/DDBJ whole genome shotgun (WGS) entry which is preliminary data.</text>
</comment>
<dbReference type="GO" id="GO:0016477">
    <property type="term" value="P:cell migration"/>
    <property type="evidence" value="ECO:0007669"/>
    <property type="project" value="TreeGrafter"/>
</dbReference>
<evidence type="ECO:0000259" key="1">
    <source>
        <dbReference type="Pfam" id="PF25490"/>
    </source>
</evidence>
<dbReference type="RefSeq" id="WP_204799859.1">
    <property type="nucleotide sequence ID" value="NZ_CAJNAP010000015.1"/>
</dbReference>